<dbReference type="PANTHER" id="PTHR33545:SF5">
    <property type="entry name" value="UPF0750 MEMBRANE PROTEIN YITT"/>
    <property type="match status" value="1"/>
</dbReference>
<dbReference type="RefSeq" id="WP_241571030.1">
    <property type="nucleotide sequence ID" value="NZ_JAKUML010000006.1"/>
</dbReference>
<dbReference type="PANTHER" id="PTHR33545">
    <property type="entry name" value="UPF0750 MEMBRANE PROTEIN YITT-RELATED"/>
    <property type="match status" value="1"/>
</dbReference>
<dbReference type="InterPro" id="IPR003740">
    <property type="entry name" value="YitT"/>
</dbReference>
<feature type="transmembrane region" description="Helical" evidence="6">
    <location>
        <begin position="165"/>
        <end position="192"/>
    </location>
</feature>
<dbReference type="GO" id="GO:0005886">
    <property type="term" value="C:plasma membrane"/>
    <property type="evidence" value="ECO:0007669"/>
    <property type="project" value="UniProtKB-SubCell"/>
</dbReference>
<reference evidence="7" key="1">
    <citation type="submission" date="2022-02" db="EMBL/GenBank/DDBJ databases">
        <title>Acinetobacter A3.8 sp. nov., isolated from Sediment (Zhairuo Island).</title>
        <authorList>
            <person name="Zheng K."/>
        </authorList>
    </citation>
    <scope>NUCLEOTIDE SEQUENCE</scope>
    <source>
        <strain evidence="7">A3.8</strain>
    </source>
</reference>
<comment type="subcellular location">
    <subcellularLocation>
        <location evidence="1">Cell membrane</location>
        <topology evidence="1">Multi-pass membrane protein</topology>
    </subcellularLocation>
</comment>
<feature type="transmembrane region" description="Helical" evidence="6">
    <location>
        <begin position="111"/>
        <end position="130"/>
    </location>
</feature>
<evidence type="ECO:0000256" key="3">
    <source>
        <dbReference type="ARBA" id="ARBA00022692"/>
    </source>
</evidence>
<keyword evidence="4 6" id="KW-1133">Transmembrane helix</keyword>
<dbReference type="InterPro" id="IPR051461">
    <property type="entry name" value="UPF0750_membrane"/>
</dbReference>
<sequence length="203" mass="22356">MQDEAQSKPKHSHLEDAMAMVIGTFLISFAMLLMQQAHTLTGGTAGFALLVHYATGIKFGVIFFLINIPFYYLAYKRLGMQMVIKTIIAVGLLSVLTELHPHFIHLDGITPVYGTVLANLLIGIGFLILFRHRSSLGGFNLLALYLQERYGISAGKVQMGLDISVLLASTMFISVPLLVISILGAVVLNLILMINHRPDRYVV</sequence>
<evidence type="ECO:0000256" key="2">
    <source>
        <dbReference type="ARBA" id="ARBA00022475"/>
    </source>
</evidence>
<protein>
    <submittedName>
        <fullName evidence="7">YitT family protein</fullName>
    </submittedName>
</protein>
<comment type="caution">
    <text evidence="7">The sequence shown here is derived from an EMBL/GenBank/DDBJ whole genome shotgun (WGS) entry which is preliminary data.</text>
</comment>
<evidence type="ECO:0000313" key="8">
    <source>
        <dbReference type="Proteomes" id="UP001139701"/>
    </source>
</evidence>
<keyword evidence="2" id="KW-1003">Cell membrane</keyword>
<organism evidence="7 8">
    <name type="scientific">Acinetobacter sedimenti</name>
    <dbReference type="NCBI Taxonomy" id="2919922"/>
    <lineage>
        <taxon>Bacteria</taxon>
        <taxon>Pseudomonadati</taxon>
        <taxon>Pseudomonadota</taxon>
        <taxon>Gammaproteobacteria</taxon>
        <taxon>Moraxellales</taxon>
        <taxon>Moraxellaceae</taxon>
        <taxon>Acinetobacter</taxon>
    </lineage>
</organism>
<feature type="transmembrane region" description="Helical" evidence="6">
    <location>
        <begin position="78"/>
        <end position="99"/>
    </location>
</feature>
<keyword evidence="3 6" id="KW-0812">Transmembrane</keyword>
<evidence type="ECO:0000256" key="5">
    <source>
        <dbReference type="ARBA" id="ARBA00023136"/>
    </source>
</evidence>
<evidence type="ECO:0000256" key="1">
    <source>
        <dbReference type="ARBA" id="ARBA00004651"/>
    </source>
</evidence>
<feature type="transmembrane region" description="Helical" evidence="6">
    <location>
        <begin position="46"/>
        <end position="72"/>
    </location>
</feature>
<dbReference type="Proteomes" id="UP001139701">
    <property type="component" value="Unassembled WGS sequence"/>
</dbReference>
<dbReference type="EMBL" id="JAKUML010000006">
    <property type="protein sequence ID" value="MCJ8146235.1"/>
    <property type="molecule type" value="Genomic_DNA"/>
</dbReference>
<dbReference type="AlphaFoldDB" id="A0A9X1WWH3"/>
<name>A0A9X1WWH3_9GAMM</name>
<evidence type="ECO:0000313" key="7">
    <source>
        <dbReference type="EMBL" id="MCJ8146235.1"/>
    </source>
</evidence>
<evidence type="ECO:0000256" key="6">
    <source>
        <dbReference type="SAM" id="Phobius"/>
    </source>
</evidence>
<proteinExistence type="predicted"/>
<keyword evidence="8" id="KW-1185">Reference proteome</keyword>
<accession>A0A9X1WWH3</accession>
<gene>
    <name evidence="7" type="ORF">MKI79_04840</name>
</gene>
<evidence type="ECO:0000256" key="4">
    <source>
        <dbReference type="ARBA" id="ARBA00022989"/>
    </source>
</evidence>
<feature type="transmembrane region" description="Helical" evidence="6">
    <location>
        <begin position="17"/>
        <end position="34"/>
    </location>
</feature>
<dbReference type="Pfam" id="PF02588">
    <property type="entry name" value="YitT_membrane"/>
    <property type="match status" value="1"/>
</dbReference>
<keyword evidence="5 6" id="KW-0472">Membrane</keyword>